<evidence type="ECO:0000313" key="2">
    <source>
        <dbReference type="Proteomes" id="UP000005237"/>
    </source>
</evidence>
<reference evidence="2" key="1">
    <citation type="submission" date="2010-08" db="EMBL/GenBank/DDBJ databases">
        <authorList>
            <consortium name="Caenorhabditis japonica Sequencing Consortium"/>
            <person name="Wilson R.K."/>
        </authorList>
    </citation>
    <scope>NUCLEOTIDE SEQUENCE [LARGE SCALE GENOMIC DNA]</scope>
    <source>
        <strain evidence="2">DF5081</strain>
    </source>
</reference>
<dbReference type="GO" id="GO:0007264">
    <property type="term" value="P:small GTPase-mediated signal transduction"/>
    <property type="evidence" value="ECO:0007669"/>
    <property type="project" value="InterPro"/>
</dbReference>
<proteinExistence type="predicted"/>
<keyword evidence="2" id="KW-1185">Reference proteome</keyword>
<dbReference type="EnsemblMetazoa" id="CJA13628.1">
    <property type="protein sequence ID" value="CJA13628.1"/>
    <property type="gene ID" value="WBGene00132832"/>
</dbReference>
<reference evidence="1" key="2">
    <citation type="submission" date="2022-06" db="UniProtKB">
        <authorList>
            <consortium name="EnsemblMetazoa"/>
        </authorList>
    </citation>
    <scope>IDENTIFICATION</scope>
    <source>
        <strain evidence="1">DF5081</strain>
    </source>
</reference>
<dbReference type="GO" id="GO:0031267">
    <property type="term" value="F:small GTPase binding"/>
    <property type="evidence" value="ECO:0007669"/>
    <property type="project" value="InterPro"/>
</dbReference>
<dbReference type="SUPFAM" id="SSF48350">
    <property type="entry name" value="GTPase activation domain, GAP"/>
    <property type="match status" value="1"/>
</dbReference>
<dbReference type="Proteomes" id="UP000005237">
    <property type="component" value="Unassembled WGS sequence"/>
</dbReference>
<organism evidence="1 2">
    <name type="scientific">Caenorhabditis japonica</name>
    <dbReference type="NCBI Taxonomy" id="281687"/>
    <lineage>
        <taxon>Eukaryota</taxon>
        <taxon>Metazoa</taxon>
        <taxon>Ecdysozoa</taxon>
        <taxon>Nematoda</taxon>
        <taxon>Chromadorea</taxon>
        <taxon>Rhabditida</taxon>
        <taxon>Rhabditina</taxon>
        <taxon>Rhabditomorpha</taxon>
        <taxon>Rhabditoidea</taxon>
        <taxon>Rhabditidae</taxon>
        <taxon>Peloderinae</taxon>
        <taxon>Caenorhabditis</taxon>
    </lineage>
</organism>
<accession>A0A8R1DWP8</accession>
<evidence type="ECO:0000313" key="1">
    <source>
        <dbReference type="EnsemblMetazoa" id="CJA13628.1"/>
    </source>
</evidence>
<dbReference type="InterPro" id="IPR039767">
    <property type="entry name" value="RALBP1"/>
</dbReference>
<dbReference type="InterPro" id="IPR008936">
    <property type="entry name" value="Rho_GTPase_activation_prot"/>
</dbReference>
<name>A0A8R1DWP8_CAEJA</name>
<dbReference type="AlphaFoldDB" id="A0A8R1DWP8"/>
<dbReference type="PANTHER" id="PTHR12783">
    <property type="entry name" value="RALA BINDING PROTEIN 1 RALBP1"/>
    <property type="match status" value="1"/>
</dbReference>
<dbReference type="PANTHER" id="PTHR12783:SF5">
    <property type="entry name" value="RALA-BINDING PROTEIN 1"/>
    <property type="match status" value="1"/>
</dbReference>
<dbReference type="Gene3D" id="1.10.555.10">
    <property type="entry name" value="Rho GTPase activation protein"/>
    <property type="match status" value="1"/>
</dbReference>
<evidence type="ECO:0008006" key="3">
    <source>
        <dbReference type="Google" id="ProtNLM"/>
    </source>
</evidence>
<dbReference type="GO" id="GO:0005096">
    <property type="term" value="F:GTPase activator activity"/>
    <property type="evidence" value="ECO:0007669"/>
    <property type="project" value="InterPro"/>
</dbReference>
<sequence>MRQALNTVAVENKTLFVYFFLHAQHVMTHEKENKMGLQALGLLLQTILEMSRKMVCFCAHAIRPCDGIAAQGACYLVDEDTRIINLIMVRPK</sequence>
<protein>
    <recommendedName>
        <fullName evidence="3">Rho-GAP domain-containing protein</fullName>
    </recommendedName>
</protein>